<sequence>MSPPSRPTLTERRAEELRMTIALAARDIFLADEATSATVERICDAVGIAPRTFHRHFPVKEDVVMPLFRRFGGLSVEVLQEAPRTSDTVETLVKAFSTEVAKRDELAIDRNFMSLMITDPQYRLRWLDWGQDFAGPITDFLAERVDLGRDPFIRTLPAQLVIQICRQAYVHWVEQGDFGSLESALRAGMRMVIRALRPLTPAATRKSYGTRGREQ</sequence>
<dbReference type="Gene3D" id="1.10.357.10">
    <property type="entry name" value="Tetracycline Repressor, domain 2"/>
    <property type="match status" value="1"/>
</dbReference>
<evidence type="ECO:0000313" key="7">
    <source>
        <dbReference type="Proteomes" id="UP000247781"/>
    </source>
</evidence>
<keyword evidence="2 4" id="KW-0238">DNA-binding</keyword>
<dbReference type="PROSITE" id="PS50977">
    <property type="entry name" value="HTH_TETR_2"/>
    <property type="match status" value="1"/>
</dbReference>
<dbReference type="InterPro" id="IPR009057">
    <property type="entry name" value="Homeodomain-like_sf"/>
</dbReference>
<dbReference type="Pfam" id="PF17754">
    <property type="entry name" value="TetR_C_14"/>
    <property type="match status" value="1"/>
</dbReference>
<feature type="DNA-binding region" description="H-T-H motif" evidence="4">
    <location>
        <begin position="38"/>
        <end position="57"/>
    </location>
</feature>
<reference evidence="7" key="1">
    <citation type="submission" date="2018-05" db="EMBL/GenBank/DDBJ databases">
        <authorList>
            <person name="Deangelis K."/>
            <person name="Huntemann M."/>
            <person name="Clum A."/>
            <person name="Pillay M."/>
            <person name="Palaniappan K."/>
            <person name="Varghese N."/>
            <person name="Mikhailova N."/>
            <person name="Stamatis D."/>
            <person name="Reddy T."/>
            <person name="Daum C."/>
            <person name="Shapiro N."/>
            <person name="Ivanova N."/>
            <person name="Kyrpides N."/>
            <person name="Woyke T."/>
        </authorList>
    </citation>
    <scope>NUCLEOTIDE SEQUENCE [LARGE SCALE GENOMIC DNA]</scope>
    <source>
        <strain evidence="7">GAS496</strain>
    </source>
</reference>
<dbReference type="InterPro" id="IPR001647">
    <property type="entry name" value="HTH_TetR"/>
</dbReference>
<name>A0A318HN14_9MYCO</name>
<evidence type="ECO:0000313" key="6">
    <source>
        <dbReference type="EMBL" id="PXX10445.1"/>
    </source>
</evidence>
<dbReference type="PANTHER" id="PTHR30055:SF234">
    <property type="entry name" value="HTH-TYPE TRANSCRIPTIONAL REGULATOR BETI"/>
    <property type="match status" value="1"/>
</dbReference>
<dbReference type="AlphaFoldDB" id="A0A318HN14"/>
<dbReference type="InterPro" id="IPR041347">
    <property type="entry name" value="MftR_C"/>
</dbReference>
<proteinExistence type="predicted"/>
<evidence type="ECO:0000256" key="4">
    <source>
        <dbReference type="PROSITE-ProRule" id="PRU00335"/>
    </source>
</evidence>
<dbReference type="PANTHER" id="PTHR30055">
    <property type="entry name" value="HTH-TYPE TRANSCRIPTIONAL REGULATOR RUTR"/>
    <property type="match status" value="1"/>
</dbReference>
<accession>A0A318HN14</accession>
<dbReference type="EMBL" id="QJJU01000004">
    <property type="protein sequence ID" value="PXX10445.1"/>
    <property type="molecule type" value="Genomic_DNA"/>
</dbReference>
<comment type="caution">
    <text evidence="6">The sequence shown here is derived from an EMBL/GenBank/DDBJ whole genome shotgun (WGS) entry which is preliminary data.</text>
</comment>
<keyword evidence="3" id="KW-0804">Transcription</keyword>
<keyword evidence="7" id="KW-1185">Reference proteome</keyword>
<evidence type="ECO:0000259" key="5">
    <source>
        <dbReference type="PROSITE" id="PS50977"/>
    </source>
</evidence>
<protein>
    <submittedName>
        <fullName evidence="6">TetR family transcriptional regulator</fullName>
    </submittedName>
</protein>
<evidence type="ECO:0000256" key="3">
    <source>
        <dbReference type="ARBA" id="ARBA00023163"/>
    </source>
</evidence>
<reference evidence="6 7" key="2">
    <citation type="submission" date="2018-06" db="EMBL/GenBank/DDBJ databases">
        <title>Sequencing of bacterial isolates from soil warming experiment in Harvard Forest, Massachusetts, USA.</title>
        <authorList>
            <person name="Deangelis K.PhD."/>
        </authorList>
    </citation>
    <scope>NUCLEOTIDE SEQUENCE [LARGE SCALE GENOMIC DNA]</scope>
    <source>
        <strain evidence="6 7">GAS496</strain>
    </source>
</reference>
<dbReference type="Proteomes" id="UP000247781">
    <property type="component" value="Unassembled WGS sequence"/>
</dbReference>
<organism evidence="6 7">
    <name type="scientific">Mycolicibacterium moriokaense</name>
    <dbReference type="NCBI Taxonomy" id="39691"/>
    <lineage>
        <taxon>Bacteria</taxon>
        <taxon>Bacillati</taxon>
        <taxon>Actinomycetota</taxon>
        <taxon>Actinomycetes</taxon>
        <taxon>Mycobacteriales</taxon>
        <taxon>Mycobacteriaceae</taxon>
        <taxon>Mycolicibacterium</taxon>
    </lineage>
</organism>
<gene>
    <name evidence="6" type="ORF">C8E89_104243</name>
</gene>
<dbReference type="Pfam" id="PF00440">
    <property type="entry name" value="TetR_N"/>
    <property type="match status" value="1"/>
</dbReference>
<dbReference type="GO" id="GO:0003700">
    <property type="term" value="F:DNA-binding transcription factor activity"/>
    <property type="evidence" value="ECO:0007669"/>
    <property type="project" value="TreeGrafter"/>
</dbReference>
<keyword evidence="1" id="KW-0805">Transcription regulation</keyword>
<evidence type="ECO:0000256" key="1">
    <source>
        <dbReference type="ARBA" id="ARBA00023015"/>
    </source>
</evidence>
<feature type="domain" description="HTH tetR-type" evidence="5">
    <location>
        <begin position="15"/>
        <end position="75"/>
    </location>
</feature>
<dbReference type="GO" id="GO:0000976">
    <property type="term" value="F:transcription cis-regulatory region binding"/>
    <property type="evidence" value="ECO:0007669"/>
    <property type="project" value="TreeGrafter"/>
</dbReference>
<evidence type="ECO:0000256" key="2">
    <source>
        <dbReference type="ARBA" id="ARBA00023125"/>
    </source>
</evidence>
<dbReference type="SUPFAM" id="SSF46689">
    <property type="entry name" value="Homeodomain-like"/>
    <property type="match status" value="1"/>
</dbReference>
<dbReference type="InterPro" id="IPR050109">
    <property type="entry name" value="HTH-type_TetR-like_transc_reg"/>
</dbReference>